<evidence type="ECO:0000313" key="10">
    <source>
        <dbReference type="Proteomes" id="UP000622405"/>
    </source>
</evidence>
<dbReference type="RefSeq" id="WP_186894715.1">
    <property type="nucleotide sequence ID" value="NZ_WJBE01000012.1"/>
</dbReference>
<protein>
    <submittedName>
        <fullName evidence="9">ABC transporter permease subunit</fullName>
    </submittedName>
</protein>
<evidence type="ECO:0000256" key="1">
    <source>
        <dbReference type="ARBA" id="ARBA00004651"/>
    </source>
</evidence>
<keyword evidence="3" id="KW-1003">Cell membrane</keyword>
<dbReference type="CDD" id="cd06261">
    <property type="entry name" value="TM_PBP2"/>
    <property type="match status" value="1"/>
</dbReference>
<dbReference type="InterPro" id="IPR050366">
    <property type="entry name" value="BP-dependent_transpt_permease"/>
</dbReference>
<dbReference type="NCBIfam" id="NF045473">
    <property type="entry name" value="Opp1C"/>
    <property type="match status" value="1"/>
</dbReference>
<evidence type="ECO:0000256" key="4">
    <source>
        <dbReference type="ARBA" id="ARBA00022692"/>
    </source>
</evidence>
<reference evidence="9 10" key="1">
    <citation type="journal article" date="2020" name="mSystems">
        <title>Defining Genomic and Predicted Metabolic Features of the Acetobacterium Genus.</title>
        <authorList>
            <person name="Ross D.E."/>
            <person name="Marshall C.W."/>
            <person name="Gulliver D."/>
            <person name="May H.D."/>
            <person name="Norman R.S."/>
        </authorList>
    </citation>
    <scope>NUCLEOTIDE SEQUENCE [LARGE SCALE GENOMIC DNA]</scope>
    <source>
        <strain evidence="9 10">DSM 4132</strain>
    </source>
</reference>
<dbReference type="InterPro" id="IPR000515">
    <property type="entry name" value="MetI-like"/>
</dbReference>
<evidence type="ECO:0000313" key="9">
    <source>
        <dbReference type="EMBL" id="MBC3900498.1"/>
    </source>
</evidence>
<dbReference type="PANTHER" id="PTHR43386">
    <property type="entry name" value="OLIGOPEPTIDE TRANSPORT SYSTEM PERMEASE PROTEIN APPC"/>
    <property type="match status" value="1"/>
</dbReference>
<gene>
    <name evidence="9" type="ORF">GH811_12810</name>
</gene>
<proteinExistence type="inferred from homology"/>
<keyword evidence="6 7" id="KW-0472">Membrane</keyword>
<evidence type="ECO:0000256" key="2">
    <source>
        <dbReference type="ARBA" id="ARBA00022448"/>
    </source>
</evidence>
<dbReference type="EMBL" id="WJBE01000012">
    <property type="protein sequence ID" value="MBC3900498.1"/>
    <property type="molecule type" value="Genomic_DNA"/>
</dbReference>
<evidence type="ECO:0000259" key="8">
    <source>
        <dbReference type="PROSITE" id="PS50928"/>
    </source>
</evidence>
<dbReference type="InterPro" id="IPR053474">
    <property type="entry name" value="Staphylopine_ABC_permease"/>
</dbReference>
<feature type="domain" description="ABC transmembrane type-1" evidence="8">
    <location>
        <begin position="74"/>
        <end position="263"/>
    </location>
</feature>
<dbReference type="Pfam" id="PF12911">
    <property type="entry name" value="OppC_N"/>
    <property type="match status" value="1"/>
</dbReference>
<dbReference type="Proteomes" id="UP000622405">
    <property type="component" value="Unassembled WGS sequence"/>
</dbReference>
<evidence type="ECO:0000256" key="6">
    <source>
        <dbReference type="ARBA" id="ARBA00023136"/>
    </source>
</evidence>
<dbReference type="PROSITE" id="PS50928">
    <property type="entry name" value="ABC_TM1"/>
    <property type="match status" value="1"/>
</dbReference>
<dbReference type="Pfam" id="PF00528">
    <property type="entry name" value="BPD_transp_1"/>
    <property type="match status" value="1"/>
</dbReference>
<comment type="subcellular location">
    <subcellularLocation>
        <location evidence="1 7">Cell membrane</location>
        <topology evidence="1 7">Multi-pass membrane protein</topology>
    </subcellularLocation>
</comment>
<feature type="transmembrane region" description="Helical" evidence="7">
    <location>
        <begin position="245"/>
        <end position="263"/>
    </location>
</feature>
<sequence length="298" mass="32595">MAGFWKRFRNDNLAMGVSLFLLMVITLAILAPLLAPYDPTAQNIIDKFQGPSLTHWFGTDQLGRDVFSRILFGGRVTILVSVLTMVVTIVIGTVLGVMAGYFRGTVDDVIMRICDIMLSFPSEVLILAIVGILGTGITNIVLATVIAKWAWYVRMIRSIVIQFMDSNYIRFAKVAGCSTGHIVRKHLLVGAIGEIAVLATLDTAAIILNISALSFLGLGVQPPTAEWGMMLNEAKNVMTTNPGQMLAPGMAIFLVVAAFNFLGDSIQEALNPKINKGFKQKRYSLRDSLWGRKKVVTE</sequence>
<dbReference type="InterPro" id="IPR025966">
    <property type="entry name" value="OppC_N"/>
</dbReference>
<feature type="transmembrane region" description="Helical" evidence="7">
    <location>
        <begin position="195"/>
        <end position="220"/>
    </location>
</feature>
<feature type="transmembrane region" description="Helical" evidence="7">
    <location>
        <begin position="78"/>
        <end position="104"/>
    </location>
</feature>
<evidence type="ECO:0000256" key="5">
    <source>
        <dbReference type="ARBA" id="ARBA00022989"/>
    </source>
</evidence>
<comment type="similarity">
    <text evidence="7">Belongs to the binding-protein-dependent transport system permease family.</text>
</comment>
<feature type="transmembrane region" description="Helical" evidence="7">
    <location>
        <begin position="124"/>
        <end position="147"/>
    </location>
</feature>
<keyword evidence="2 7" id="KW-0813">Transport</keyword>
<dbReference type="Gene3D" id="1.10.3720.10">
    <property type="entry name" value="MetI-like"/>
    <property type="match status" value="1"/>
</dbReference>
<accession>A0ABR6YZ37</accession>
<comment type="caution">
    <text evidence="9">The sequence shown here is derived from an EMBL/GenBank/DDBJ whole genome shotgun (WGS) entry which is preliminary data.</text>
</comment>
<dbReference type="SUPFAM" id="SSF161098">
    <property type="entry name" value="MetI-like"/>
    <property type="match status" value="1"/>
</dbReference>
<dbReference type="InterPro" id="IPR035906">
    <property type="entry name" value="MetI-like_sf"/>
</dbReference>
<keyword evidence="10" id="KW-1185">Reference proteome</keyword>
<evidence type="ECO:0000256" key="3">
    <source>
        <dbReference type="ARBA" id="ARBA00022475"/>
    </source>
</evidence>
<keyword evidence="5 7" id="KW-1133">Transmembrane helix</keyword>
<feature type="transmembrane region" description="Helical" evidence="7">
    <location>
        <begin position="13"/>
        <end position="35"/>
    </location>
</feature>
<dbReference type="PANTHER" id="PTHR43386:SF1">
    <property type="entry name" value="D,D-DIPEPTIDE TRANSPORT SYSTEM PERMEASE PROTEIN DDPC-RELATED"/>
    <property type="match status" value="1"/>
</dbReference>
<organism evidence="9 10">
    <name type="scientific">Acetobacterium malicum</name>
    <dbReference type="NCBI Taxonomy" id="52692"/>
    <lineage>
        <taxon>Bacteria</taxon>
        <taxon>Bacillati</taxon>
        <taxon>Bacillota</taxon>
        <taxon>Clostridia</taxon>
        <taxon>Eubacteriales</taxon>
        <taxon>Eubacteriaceae</taxon>
        <taxon>Acetobacterium</taxon>
    </lineage>
</organism>
<name>A0ABR6YZ37_9FIRM</name>
<keyword evidence="4 7" id="KW-0812">Transmembrane</keyword>
<evidence type="ECO:0000256" key="7">
    <source>
        <dbReference type="RuleBase" id="RU363032"/>
    </source>
</evidence>